<keyword evidence="8" id="KW-1185">Reference proteome</keyword>
<dbReference type="SMART" id="SM00833">
    <property type="entry name" value="CobW_C"/>
    <property type="match status" value="1"/>
</dbReference>
<protein>
    <submittedName>
        <fullName evidence="7">GTP-binding protein</fullName>
    </submittedName>
</protein>
<dbReference type="SUPFAM" id="SSF90002">
    <property type="entry name" value="Hypothetical protein YjiA, C-terminal domain"/>
    <property type="match status" value="1"/>
</dbReference>
<evidence type="ECO:0000256" key="1">
    <source>
        <dbReference type="ARBA" id="ARBA00022741"/>
    </source>
</evidence>
<dbReference type="InterPro" id="IPR051316">
    <property type="entry name" value="Zinc-reg_GTPase_activator"/>
</dbReference>
<evidence type="ECO:0000313" key="7">
    <source>
        <dbReference type="EMBL" id="GAA3357209.1"/>
    </source>
</evidence>
<reference evidence="8" key="1">
    <citation type="journal article" date="2019" name="Int. J. Syst. Evol. Microbiol.">
        <title>The Global Catalogue of Microorganisms (GCM) 10K type strain sequencing project: providing services to taxonomists for standard genome sequencing and annotation.</title>
        <authorList>
            <consortium name="The Broad Institute Genomics Platform"/>
            <consortium name="The Broad Institute Genome Sequencing Center for Infectious Disease"/>
            <person name="Wu L."/>
            <person name="Ma J."/>
        </authorList>
    </citation>
    <scope>NUCLEOTIDE SEQUENCE [LARGE SCALE GENOMIC DNA]</scope>
    <source>
        <strain evidence="8">JCM 9687</strain>
    </source>
</reference>
<feature type="domain" description="CobW C-terminal" evidence="6">
    <location>
        <begin position="230"/>
        <end position="321"/>
    </location>
</feature>
<evidence type="ECO:0000256" key="3">
    <source>
        <dbReference type="ARBA" id="ARBA00023186"/>
    </source>
</evidence>
<dbReference type="Gene3D" id="3.40.50.300">
    <property type="entry name" value="P-loop containing nucleotide triphosphate hydrolases"/>
    <property type="match status" value="1"/>
</dbReference>
<keyword evidence="3" id="KW-0143">Chaperone</keyword>
<dbReference type="InterPro" id="IPR027417">
    <property type="entry name" value="P-loop_NTPase"/>
</dbReference>
<evidence type="ECO:0000256" key="4">
    <source>
        <dbReference type="ARBA" id="ARBA00034320"/>
    </source>
</evidence>
<dbReference type="Gene3D" id="3.30.1220.10">
    <property type="entry name" value="CobW-like, C-terminal domain"/>
    <property type="match status" value="1"/>
</dbReference>
<dbReference type="InterPro" id="IPR036627">
    <property type="entry name" value="CobW-likC_sf"/>
</dbReference>
<comment type="caution">
    <text evidence="7">The sequence shown here is derived from an EMBL/GenBank/DDBJ whole genome shotgun (WGS) entry which is preliminary data.</text>
</comment>
<dbReference type="Proteomes" id="UP001500483">
    <property type="component" value="Unassembled WGS sequence"/>
</dbReference>
<evidence type="ECO:0000256" key="2">
    <source>
        <dbReference type="ARBA" id="ARBA00022801"/>
    </source>
</evidence>
<evidence type="ECO:0000256" key="5">
    <source>
        <dbReference type="ARBA" id="ARBA00049117"/>
    </source>
</evidence>
<keyword evidence="1" id="KW-0547">Nucleotide-binding</keyword>
<evidence type="ECO:0000313" key="8">
    <source>
        <dbReference type="Proteomes" id="UP001500483"/>
    </source>
</evidence>
<comment type="similarity">
    <text evidence="4">Belongs to the SIMIBI class G3E GTPase family. ZNG1 subfamily.</text>
</comment>
<accession>A0ABP6RQ50</accession>
<dbReference type="Pfam" id="PF02492">
    <property type="entry name" value="cobW"/>
    <property type="match status" value="1"/>
</dbReference>
<dbReference type="CDD" id="cd03112">
    <property type="entry name" value="CobW-like"/>
    <property type="match status" value="1"/>
</dbReference>
<proteinExistence type="inferred from homology"/>
<dbReference type="InterPro" id="IPR003495">
    <property type="entry name" value="CobW/HypB/UreG_nucleotide-bd"/>
</dbReference>
<dbReference type="EMBL" id="BAAAYK010000038">
    <property type="protein sequence ID" value="GAA3357209.1"/>
    <property type="molecule type" value="Genomic_DNA"/>
</dbReference>
<keyword evidence="2" id="KW-0378">Hydrolase</keyword>
<organism evidence="7 8">
    <name type="scientific">Saccharopolyspora gregorii</name>
    <dbReference type="NCBI Taxonomy" id="33914"/>
    <lineage>
        <taxon>Bacteria</taxon>
        <taxon>Bacillati</taxon>
        <taxon>Actinomycetota</taxon>
        <taxon>Actinomycetes</taxon>
        <taxon>Pseudonocardiales</taxon>
        <taxon>Pseudonocardiaceae</taxon>
        <taxon>Saccharopolyspora</taxon>
    </lineage>
</organism>
<name>A0ABP6RQ50_9PSEU</name>
<dbReference type="Pfam" id="PF07683">
    <property type="entry name" value="CobW_C"/>
    <property type="match status" value="1"/>
</dbReference>
<dbReference type="SUPFAM" id="SSF52540">
    <property type="entry name" value="P-loop containing nucleoside triphosphate hydrolases"/>
    <property type="match status" value="1"/>
</dbReference>
<dbReference type="PANTHER" id="PTHR13748">
    <property type="entry name" value="COBW-RELATED"/>
    <property type="match status" value="1"/>
</dbReference>
<sequence length="341" mass="36179">MPVAGGRIPVVLVAGYLGSGKTTLLNHLLATAGGTRIGVVVNDFGSIGIDAMNVAGQVDSMVSLSNGCLCCAVDASGLDAMLERLAEPGAGIDVIVVECSGLADPRELIRMLLAGENPRTGYGGLVEVVDAAEFDGTVRRHPEFATHLRFADAVVLNKADRVGAGELAALRERITAEAPGIPLLEAERGQVDPAFLFDRPERPADTGPRQLSFTDLLAEHDCAEHAHAAYRSVAVEFDDPVDPGALMAFLDSRPAGLYRMKGTVHFGIPGYRQPYLLQTVGNYVRFHRTQWPAGEAPRTALVLIGTELDEADLRARLAACAAGSPAEHGDYAMLPVLRYVS</sequence>
<evidence type="ECO:0000259" key="6">
    <source>
        <dbReference type="SMART" id="SM00833"/>
    </source>
</evidence>
<gene>
    <name evidence="7" type="ORF">GCM10020366_24300</name>
</gene>
<dbReference type="InterPro" id="IPR011629">
    <property type="entry name" value="CobW-like_C"/>
</dbReference>
<dbReference type="PANTHER" id="PTHR13748:SF62">
    <property type="entry name" value="COBW DOMAIN-CONTAINING PROTEIN"/>
    <property type="match status" value="1"/>
</dbReference>
<comment type="catalytic activity">
    <reaction evidence="5">
        <text>GTP + H2O = GDP + phosphate + H(+)</text>
        <dbReference type="Rhea" id="RHEA:19669"/>
        <dbReference type="ChEBI" id="CHEBI:15377"/>
        <dbReference type="ChEBI" id="CHEBI:15378"/>
        <dbReference type="ChEBI" id="CHEBI:37565"/>
        <dbReference type="ChEBI" id="CHEBI:43474"/>
        <dbReference type="ChEBI" id="CHEBI:58189"/>
    </reaction>
    <physiologicalReaction direction="left-to-right" evidence="5">
        <dbReference type="Rhea" id="RHEA:19670"/>
    </physiologicalReaction>
</comment>